<dbReference type="PROSITE" id="PS00755">
    <property type="entry name" value="SECY_1"/>
    <property type="match status" value="1"/>
</dbReference>
<evidence type="ECO:0000313" key="3">
    <source>
        <dbReference type="Proteomes" id="UP001165074"/>
    </source>
</evidence>
<dbReference type="InterPro" id="IPR023201">
    <property type="entry name" value="SecY_dom_sf"/>
</dbReference>
<evidence type="ECO:0008006" key="4">
    <source>
        <dbReference type="Google" id="ProtNLM"/>
    </source>
</evidence>
<comment type="caution">
    <text evidence="2">The sequence shown here is derived from an EMBL/GenBank/DDBJ whole genome shotgun (WGS) entry which is preliminary data.</text>
</comment>
<keyword evidence="1" id="KW-1133">Transmembrane helix</keyword>
<accession>A0A9W6S5S4</accession>
<dbReference type="Gene3D" id="1.10.3370.10">
    <property type="entry name" value="SecY subunit domain"/>
    <property type="match status" value="1"/>
</dbReference>
<organism evidence="2 3">
    <name type="scientific">Actinoallomurus iriomotensis</name>
    <dbReference type="NCBI Taxonomy" id="478107"/>
    <lineage>
        <taxon>Bacteria</taxon>
        <taxon>Bacillati</taxon>
        <taxon>Actinomycetota</taxon>
        <taxon>Actinomycetes</taxon>
        <taxon>Streptosporangiales</taxon>
        <taxon>Thermomonosporaceae</taxon>
        <taxon>Actinoallomurus</taxon>
    </lineage>
</organism>
<dbReference type="RefSeq" id="WP_285573735.1">
    <property type="nucleotide sequence ID" value="NZ_BSTK01000005.1"/>
</dbReference>
<dbReference type="PRINTS" id="PR00303">
    <property type="entry name" value="SECYTRNLCASE"/>
</dbReference>
<dbReference type="Proteomes" id="UP001165074">
    <property type="component" value="Unassembled WGS sequence"/>
</dbReference>
<dbReference type="InterPro" id="IPR030659">
    <property type="entry name" value="SecY_CS"/>
</dbReference>
<keyword evidence="1" id="KW-0812">Transmembrane</keyword>
<evidence type="ECO:0000313" key="2">
    <source>
        <dbReference type="EMBL" id="GLY86147.1"/>
    </source>
</evidence>
<keyword evidence="1" id="KW-0472">Membrane</keyword>
<sequence length="94" mass="9845">MSGFLRVSGLRAKFSLTVLAVVLYRLGQNLPSPGVDVRALRAAAGAAVRDDRFYGLIDMLSGGGLLRLSVLGLGVFPYVAASVVVQLLVVTVRG</sequence>
<keyword evidence="3" id="KW-1185">Reference proteome</keyword>
<feature type="transmembrane region" description="Helical" evidence="1">
    <location>
        <begin position="66"/>
        <end position="90"/>
    </location>
</feature>
<name>A0A9W6S5S4_9ACTN</name>
<dbReference type="EMBL" id="BSTK01000005">
    <property type="protein sequence ID" value="GLY86147.1"/>
    <property type="molecule type" value="Genomic_DNA"/>
</dbReference>
<gene>
    <name evidence="2" type="ORF">Airi02_040760</name>
</gene>
<proteinExistence type="predicted"/>
<evidence type="ECO:0000256" key="1">
    <source>
        <dbReference type="SAM" id="Phobius"/>
    </source>
</evidence>
<reference evidence="2" key="1">
    <citation type="submission" date="2023-03" db="EMBL/GenBank/DDBJ databases">
        <title>Actinoallomurus iriomotensis NBRC 103684.</title>
        <authorList>
            <person name="Ichikawa N."/>
            <person name="Sato H."/>
            <person name="Tonouchi N."/>
        </authorList>
    </citation>
    <scope>NUCLEOTIDE SEQUENCE</scope>
    <source>
        <strain evidence="2">NBRC 103684</strain>
    </source>
</reference>
<dbReference type="AlphaFoldDB" id="A0A9W6S5S4"/>
<protein>
    <recommendedName>
        <fullName evidence="4">Preprotein translocase subunit SecY</fullName>
    </recommendedName>
</protein>
<dbReference type="SUPFAM" id="SSF103491">
    <property type="entry name" value="Preprotein translocase SecY subunit"/>
    <property type="match status" value="1"/>
</dbReference>